<dbReference type="PROSITE" id="PS51494">
    <property type="entry name" value="SPOIVB"/>
    <property type="match status" value="1"/>
</dbReference>
<evidence type="ECO:0000313" key="4">
    <source>
        <dbReference type="Proteomes" id="UP000732378"/>
    </source>
</evidence>
<accession>A0ABS2M559</accession>
<keyword evidence="4" id="KW-1185">Reference proteome</keyword>
<protein>
    <recommendedName>
        <fullName evidence="2">Peptidase S55 domain-containing protein</fullName>
    </recommendedName>
</protein>
<organism evidence="3 4">
    <name type="scientific">Nocardioides salarius</name>
    <dbReference type="NCBI Taxonomy" id="374513"/>
    <lineage>
        <taxon>Bacteria</taxon>
        <taxon>Bacillati</taxon>
        <taxon>Actinomycetota</taxon>
        <taxon>Actinomycetes</taxon>
        <taxon>Propionibacteriales</taxon>
        <taxon>Nocardioidaceae</taxon>
        <taxon>Nocardioides</taxon>
    </lineage>
</organism>
<dbReference type="EMBL" id="JAFBBZ010000001">
    <property type="protein sequence ID" value="MBM7506319.1"/>
    <property type="molecule type" value="Genomic_DNA"/>
</dbReference>
<proteinExistence type="predicted"/>
<evidence type="ECO:0000256" key="1">
    <source>
        <dbReference type="SAM" id="SignalP"/>
    </source>
</evidence>
<evidence type="ECO:0000313" key="3">
    <source>
        <dbReference type="EMBL" id="MBM7506319.1"/>
    </source>
</evidence>
<name>A0ABS2M559_9ACTN</name>
<sequence>MKRSHTRQGKALASTTAALGLMISGLALSSGPAQSAPANDCAAPVDVSTLAEGDTLTALSVVRGTTPQEFTGTVIGTIDDGIAVGLDMLVVDFEDPDAASAMSKAGGIWQGMSGSPVYVGDPADGNLVGAIAYGLSWGPSPVAGVTPFSEMDDYLDAQAPRRVRVDGTQARDIARETSTTRAQVQEGFSQLRLPVGVSGISGSRLQQAREAAVERGARYFRGDEMAAVRGGRDDASRATDDDLVAGGNMGASFSYGDITYAGVGTVTSVCGGQVVGFGHPMGFLGETTLGLHPADALFVQPDSLGAPFKVANISPAVGTVTDDRLAGITGVLGPLPEAMTVTSDVQYGARERTGSTDVHVSEWAAEVAFSQHLANHDRVLDGIIGGTSAMGIVVEGTDEAGEPFTLDASDLFVDDQDITWAAAWDIGDLVWALSRIPEASVDSVDLDSVVTDATDTLRVAGLEQRRGGEWTKVSNRRQGVVAQAGKVLRLRAVLRAEDDSLSYVPFRTRIADKARSGYLSVMGGSSAWTNLYRAKTVAKVVEAVESSPRNDEVLFELRLRRNGGRLEQTAGPQSTVVQGRKGFFVRVAGGRRG</sequence>
<feature type="chain" id="PRO_5046659364" description="Peptidase S55 domain-containing protein" evidence="1">
    <location>
        <begin position="36"/>
        <end position="593"/>
    </location>
</feature>
<dbReference type="RefSeq" id="WP_193668764.1">
    <property type="nucleotide sequence ID" value="NZ_JACDTV010000006.1"/>
</dbReference>
<keyword evidence="1" id="KW-0732">Signal</keyword>
<dbReference type="InterPro" id="IPR008763">
    <property type="entry name" value="Peptidase_S55"/>
</dbReference>
<evidence type="ECO:0000259" key="2">
    <source>
        <dbReference type="PROSITE" id="PS51494"/>
    </source>
</evidence>
<gene>
    <name evidence="3" type="ORF">JOE61_000133</name>
</gene>
<dbReference type="Proteomes" id="UP000732378">
    <property type="component" value="Unassembled WGS sequence"/>
</dbReference>
<comment type="caution">
    <text evidence="3">The sequence shown here is derived from an EMBL/GenBank/DDBJ whole genome shotgun (WGS) entry which is preliminary data.</text>
</comment>
<feature type="signal peptide" evidence="1">
    <location>
        <begin position="1"/>
        <end position="35"/>
    </location>
</feature>
<reference evidence="3 4" key="1">
    <citation type="submission" date="2021-01" db="EMBL/GenBank/DDBJ databases">
        <title>Sequencing the genomes of 1000 actinobacteria strains.</title>
        <authorList>
            <person name="Klenk H.-P."/>
        </authorList>
    </citation>
    <scope>NUCLEOTIDE SEQUENCE [LARGE SCALE GENOMIC DNA]</scope>
    <source>
        <strain evidence="3 4">DSM 18239</strain>
    </source>
</reference>
<feature type="domain" description="Peptidase S55" evidence="2">
    <location>
        <begin position="1"/>
        <end position="167"/>
    </location>
</feature>